<sequence length="73" mass="8361">MVSESFKETLRLYNEGLQLYKTRKFTDALGLFKKALEITPGDGPSKKYIGRCEAFIAQPPPEDWDGVFEMKTK</sequence>
<proteinExistence type="predicted"/>
<reference evidence="2" key="1">
    <citation type="journal article" date="2019" name="PLoS Negl. Trop. Dis.">
        <title>Revisiting the worldwide diversity of Leptospira species in the environment.</title>
        <authorList>
            <person name="Vincent A.T."/>
            <person name="Schiettekatte O."/>
            <person name="Bourhy P."/>
            <person name="Veyrier F.J."/>
            <person name="Picardeau M."/>
        </authorList>
    </citation>
    <scope>NUCLEOTIDE SEQUENCE [LARGE SCALE GENOMIC DNA]</scope>
    <source>
        <strain evidence="2">SSW15</strain>
    </source>
</reference>
<evidence type="ECO:0000313" key="3">
    <source>
        <dbReference type="Proteomes" id="UP000298458"/>
    </source>
</evidence>
<name>A0A4R9GE73_9LEPT</name>
<gene>
    <name evidence="2" type="ORF">EHO60_11980</name>
</gene>
<evidence type="ECO:0000313" key="2">
    <source>
        <dbReference type="EMBL" id="TGK10061.1"/>
    </source>
</evidence>
<organism evidence="2 3">
    <name type="scientific">Leptospira fletcheri</name>
    <dbReference type="NCBI Taxonomy" id="2484981"/>
    <lineage>
        <taxon>Bacteria</taxon>
        <taxon>Pseudomonadati</taxon>
        <taxon>Spirochaetota</taxon>
        <taxon>Spirochaetia</taxon>
        <taxon>Leptospirales</taxon>
        <taxon>Leptospiraceae</taxon>
        <taxon>Leptospira</taxon>
    </lineage>
</organism>
<dbReference type="Proteomes" id="UP000298458">
    <property type="component" value="Unassembled WGS sequence"/>
</dbReference>
<comment type="caution">
    <text evidence="2">The sequence shown here is derived from an EMBL/GenBank/DDBJ whole genome shotgun (WGS) entry which is preliminary data.</text>
</comment>
<protein>
    <submittedName>
        <fullName evidence="2">Uncharacterized protein</fullName>
    </submittedName>
</protein>
<evidence type="ECO:0000256" key="1">
    <source>
        <dbReference type="PROSITE-ProRule" id="PRU00339"/>
    </source>
</evidence>
<dbReference type="OrthoDB" id="342059at2"/>
<keyword evidence="1" id="KW-0802">TPR repeat</keyword>
<dbReference type="PROSITE" id="PS50005">
    <property type="entry name" value="TPR"/>
    <property type="match status" value="1"/>
</dbReference>
<dbReference type="RefSeq" id="WP_135768422.1">
    <property type="nucleotide sequence ID" value="NZ_RQET01000008.1"/>
</dbReference>
<dbReference type="InterPro" id="IPR019734">
    <property type="entry name" value="TPR_rpt"/>
</dbReference>
<feature type="repeat" description="TPR" evidence="1">
    <location>
        <begin position="9"/>
        <end position="42"/>
    </location>
</feature>
<keyword evidence="3" id="KW-1185">Reference proteome</keyword>
<dbReference type="SUPFAM" id="SSF48452">
    <property type="entry name" value="TPR-like"/>
    <property type="match status" value="1"/>
</dbReference>
<accession>A0A4R9GE73</accession>
<dbReference type="EMBL" id="RQET01000008">
    <property type="protein sequence ID" value="TGK10061.1"/>
    <property type="molecule type" value="Genomic_DNA"/>
</dbReference>
<dbReference type="InterPro" id="IPR011990">
    <property type="entry name" value="TPR-like_helical_dom_sf"/>
</dbReference>
<dbReference type="AlphaFoldDB" id="A0A4R9GE73"/>
<dbReference type="Gene3D" id="1.25.40.10">
    <property type="entry name" value="Tetratricopeptide repeat domain"/>
    <property type="match status" value="1"/>
</dbReference>